<dbReference type="PANTHER" id="PTHR16238:SF7">
    <property type="entry name" value="GEM-ASSOCIATED PROTEIN 8"/>
    <property type="match status" value="1"/>
</dbReference>
<dbReference type="Proteomes" id="UP000792457">
    <property type="component" value="Unassembled WGS sequence"/>
</dbReference>
<reference evidence="2" key="2">
    <citation type="submission" date="2017-10" db="EMBL/GenBank/DDBJ databases">
        <title>Ladona fulva Genome sequencing and assembly.</title>
        <authorList>
            <person name="Murali S."/>
            <person name="Richards S."/>
            <person name="Bandaranaike D."/>
            <person name="Bellair M."/>
            <person name="Blankenburg K."/>
            <person name="Chao H."/>
            <person name="Dinh H."/>
            <person name="Doddapaneni H."/>
            <person name="Dugan-Rocha S."/>
            <person name="Elkadiri S."/>
            <person name="Gnanaolivu R."/>
            <person name="Hernandez B."/>
            <person name="Skinner E."/>
            <person name="Javaid M."/>
            <person name="Lee S."/>
            <person name="Li M."/>
            <person name="Ming W."/>
            <person name="Munidasa M."/>
            <person name="Muniz J."/>
            <person name="Nguyen L."/>
            <person name="Hughes D."/>
            <person name="Osuji N."/>
            <person name="Pu L.-L."/>
            <person name="Puazo M."/>
            <person name="Qu C."/>
            <person name="Quiroz J."/>
            <person name="Raj R."/>
            <person name="Weissenberger G."/>
            <person name="Xin Y."/>
            <person name="Zou X."/>
            <person name="Han Y."/>
            <person name="Worley K."/>
            <person name="Muzny D."/>
            <person name="Gibbs R."/>
        </authorList>
    </citation>
    <scope>NUCLEOTIDE SEQUENCE</scope>
    <source>
        <strain evidence="2">Sampled in the wild</strain>
    </source>
</reference>
<evidence type="ECO:0000256" key="1">
    <source>
        <dbReference type="SAM" id="MobiDB-lite"/>
    </source>
</evidence>
<reference evidence="2" key="1">
    <citation type="submission" date="2013-04" db="EMBL/GenBank/DDBJ databases">
        <authorList>
            <person name="Qu J."/>
            <person name="Murali S.C."/>
            <person name="Bandaranaike D."/>
            <person name="Bellair M."/>
            <person name="Blankenburg K."/>
            <person name="Chao H."/>
            <person name="Dinh H."/>
            <person name="Doddapaneni H."/>
            <person name="Downs B."/>
            <person name="Dugan-Rocha S."/>
            <person name="Elkadiri S."/>
            <person name="Gnanaolivu R.D."/>
            <person name="Hernandez B."/>
            <person name="Javaid M."/>
            <person name="Jayaseelan J.C."/>
            <person name="Lee S."/>
            <person name="Li M."/>
            <person name="Ming W."/>
            <person name="Munidasa M."/>
            <person name="Muniz J."/>
            <person name="Nguyen L."/>
            <person name="Ongeri F."/>
            <person name="Osuji N."/>
            <person name="Pu L.-L."/>
            <person name="Puazo M."/>
            <person name="Qu C."/>
            <person name="Quiroz J."/>
            <person name="Raj R."/>
            <person name="Weissenberger G."/>
            <person name="Xin Y."/>
            <person name="Zou X."/>
            <person name="Han Y."/>
            <person name="Richards S."/>
            <person name="Worley K."/>
            <person name="Muzny D."/>
            <person name="Gibbs R."/>
        </authorList>
    </citation>
    <scope>NUCLEOTIDE SEQUENCE</scope>
    <source>
        <strain evidence="2">Sampled in the wild</strain>
    </source>
</reference>
<sequence>MYSGRDWYWQNYDASLKWQERHHRAYWRSKALALEYERDALLEYIRSTSSEEKFVANYSEKNGSYRRRNSRKHSQFYSNDNIYSSKRFENSSRNRLRTFQRPPRSNRSTSFVNNNSGVNPVEHQETELDKDVIEFFKQSMLHKMELREKRKASGESDSATESSSIKRHRDFFHASTDQEMNFLYGEKSAMIRGMETAMQLSFERNCDKLNPVYWPVIPLKS</sequence>
<dbReference type="GO" id="GO:0000387">
    <property type="term" value="P:spliceosomal snRNP assembly"/>
    <property type="evidence" value="ECO:0007669"/>
    <property type="project" value="InterPro"/>
</dbReference>
<evidence type="ECO:0000313" key="3">
    <source>
        <dbReference type="Proteomes" id="UP000792457"/>
    </source>
</evidence>
<feature type="region of interest" description="Disordered" evidence="1">
    <location>
        <begin position="146"/>
        <end position="169"/>
    </location>
</feature>
<feature type="region of interest" description="Disordered" evidence="1">
    <location>
        <begin position="89"/>
        <end position="120"/>
    </location>
</feature>
<accession>A0A8K0JU94</accession>
<comment type="caution">
    <text evidence="2">The sequence shown here is derived from an EMBL/GenBank/DDBJ whole genome shotgun (WGS) entry which is preliminary data.</text>
</comment>
<organism evidence="2 3">
    <name type="scientific">Ladona fulva</name>
    <name type="common">Scarce chaser dragonfly</name>
    <name type="synonym">Libellula fulva</name>
    <dbReference type="NCBI Taxonomy" id="123851"/>
    <lineage>
        <taxon>Eukaryota</taxon>
        <taxon>Metazoa</taxon>
        <taxon>Ecdysozoa</taxon>
        <taxon>Arthropoda</taxon>
        <taxon>Hexapoda</taxon>
        <taxon>Insecta</taxon>
        <taxon>Pterygota</taxon>
        <taxon>Palaeoptera</taxon>
        <taxon>Odonata</taxon>
        <taxon>Epiprocta</taxon>
        <taxon>Anisoptera</taxon>
        <taxon>Libelluloidea</taxon>
        <taxon>Libellulidae</taxon>
        <taxon>Ladona</taxon>
    </lineage>
</organism>
<feature type="compositionally biased region" description="Polar residues" evidence="1">
    <location>
        <begin position="103"/>
        <end position="118"/>
    </location>
</feature>
<dbReference type="Pfam" id="PF15348">
    <property type="entry name" value="GEMIN8"/>
    <property type="match status" value="1"/>
</dbReference>
<gene>
    <name evidence="2" type="ORF">J437_LFUL007830</name>
</gene>
<keyword evidence="3" id="KW-1185">Reference proteome</keyword>
<dbReference type="OrthoDB" id="5989213at2759"/>
<name>A0A8K0JU94_LADFU</name>
<dbReference type="GO" id="GO:0032797">
    <property type="term" value="C:SMN complex"/>
    <property type="evidence" value="ECO:0007669"/>
    <property type="project" value="InterPro"/>
</dbReference>
<dbReference type="PANTHER" id="PTHR16238">
    <property type="entry name" value="GEM-ASSOCIATED PROTEIN 8"/>
    <property type="match status" value="1"/>
</dbReference>
<proteinExistence type="predicted"/>
<evidence type="ECO:0000313" key="2">
    <source>
        <dbReference type="EMBL" id="KAG8222766.1"/>
    </source>
</evidence>
<evidence type="ECO:0008006" key="4">
    <source>
        <dbReference type="Google" id="ProtNLM"/>
    </source>
</evidence>
<dbReference type="AlphaFoldDB" id="A0A8K0JU94"/>
<dbReference type="InterPro" id="IPR034754">
    <property type="entry name" value="GEMIN8"/>
</dbReference>
<dbReference type="EMBL" id="KZ308144">
    <property type="protein sequence ID" value="KAG8222766.1"/>
    <property type="molecule type" value="Genomic_DNA"/>
</dbReference>
<protein>
    <recommendedName>
        <fullName evidence="4">Gem-associated protein 8</fullName>
    </recommendedName>
</protein>